<comment type="caution">
    <text evidence="2">The sequence shown here is derived from an EMBL/GenBank/DDBJ whole genome shotgun (WGS) entry which is preliminary data.</text>
</comment>
<evidence type="ECO:0000313" key="2">
    <source>
        <dbReference type="EMBL" id="KAK4027684.1"/>
    </source>
</evidence>
<keyword evidence="3" id="KW-1185">Reference proteome</keyword>
<protein>
    <submittedName>
        <fullName evidence="2">Uncharacterized protein</fullName>
    </submittedName>
</protein>
<accession>A0ABR0ARE2</accession>
<name>A0ABR0ARE2_9CRUS</name>
<keyword evidence="1" id="KW-0732">Signal</keyword>
<dbReference type="EMBL" id="JAOYFB010000038">
    <property type="protein sequence ID" value="KAK4027684.1"/>
    <property type="molecule type" value="Genomic_DNA"/>
</dbReference>
<feature type="signal peptide" evidence="1">
    <location>
        <begin position="1"/>
        <end position="20"/>
    </location>
</feature>
<feature type="chain" id="PRO_5046970541" evidence="1">
    <location>
        <begin position="21"/>
        <end position="350"/>
    </location>
</feature>
<dbReference type="NCBIfam" id="NF033857">
    <property type="entry name" value="BPSL0067_fam"/>
    <property type="match status" value="1"/>
</dbReference>
<dbReference type="Proteomes" id="UP001234178">
    <property type="component" value="Unassembled WGS sequence"/>
</dbReference>
<proteinExistence type="predicted"/>
<reference evidence="2 3" key="1">
    <citation type="journal article" date="2023" name="Nucleic Acids Res.">
        <title>The hologenome of Daphnia magna reveals possible DNA methylation and microbiome-mediated evolution of the host genome.</title>
        <authorList>
            <person name="Chaturvedi A."/>
            <person name="Li X."/>
            <person name="Dhandapani V."/>
            <person name="Marshall H."/>
            <person name="Kissane S."/>
            <person name="Cuenca-Cambronero M."/>
            <person name="Asole G."/>
            <person name="Calvet F."/>
            <person name="Ruiz-Romero M."/>
            <person name="Marangio P."/>
            <person name="Guigo R."/>
            <person name="Rago D."/>
            <person name="Mirbahai L."/>
            <person name="Eastwood N."/>
            <person name="Colbourne J.K."/>
            <person name="Zhou J."/>
            <person name="Mallon E."/>
            <person name="Orsini L."/>
        </authorList>
    </citation>
    <scope>NUCLEOTIDE SEQUENCE [LARGE SCALE GENOMIC DNA]</scope>
    <source>
        <strain evidence="2">LRV0_1</strain>
    </source>
</reference>
<evidence type="ECO:0000313" key="3">
    <source>
        <dbReference type="Proteomes" id="UP001234178"/>
    </source>
</evidence>
<evidence type="ECO:0000256" key="1">
    <source>
        <dbReference type="SAM" id="SignalP"/>
    </source>
</evidence>
<gene>
    <name evidence="2" type="ORF">OUZ56_016731</name>
</gene>
<dbReference type="InterPro" id="IPR047746">
    <property type="entry name" value="Dae2/Tae2-like"/>
</dbReference>
<sequence length="350" mass="37838">MAKLFLLLLLVAAVLDSSFGAVCGNPAQYAGKSLCDPWGGYCGECVSYYKVCSGDKRVTGAWKRGSKVRGSNLRFGTGIATFPNGKYSGHVAIYVGQDSRGIRVWDQWKGKAVSQRTISFSECTKSSQPITESLCTNALSDSGFSQVKTFDVLLMDSAPVPITTALPDPGSSQVTTFGDSLLDSALVPITTALHVIRSLCYNSFLYIRSWVKPSDVLDDFPIDSSLGPDDLIDTGSGQEPLGDVSPIYSPLLPDIDVPKDGNIGIAKSLQIQSTSKASVHVGGQNVTLPGCDGRYEEYDDINRYLRILSNVKACKGIFPRGFFVNFQEEADDCASRDQTLEIKRSCSFII</sequence>
<organism evidence="2 3">
    <name type="scientific">Daphnia magna</name>
    <dbReference type="NCBI Taxonomy" id="35525"/>
    <lineage>
        <taxon>Eukaryota</taxon>
        <taxon>Metazoa</taxon>
        <taxon>Ecdysozoa</taxon>
        <taxon>Arthropoda</taxon>
        <taxon>Crustacea</taxon>
        <taxon>Branchiopoda</taxon>
        <taxon>Diplostraca</taxon>
        <taxon>Cladocera</taxon>
        <taxon>Anomopoda</taxon>
        <taxon>Daphniidae</taxon>
        <taxon>Daphnia</taxon>
    </lineage>
</organism>